<dbReference type="Gene3D" id="3.40.1370.10">
    <property type="match status" value="1"/>
</dbReference>
<dbReference type="OrthoDB" id="9803201at2"/>
<organism evidence="7 8">
    <name type="scientific">Paludisphaera borealis</name>
    <dbReference type="NCBI Taxonomy" id="1387353"/>
    <lineage>
        <taxon>Bacteria</taxon>
        <taxon>Pseudomonadati</taxon>
        <taxon>Planctomycetota</taxon>
        <taxon>Planctomycetia</taxon>
        <taxon>Isosphaerales</taxon>
        <taxon>Isosphaeraceae</taxon>
        <taxon>Paludisphaera</taxon>
    </lineage>
</organism>
<keyword evidence="5" id="KW-0699">rRNA-binding</keyword>
<evidence type="ECO:0000256" key="1">
    <source>
        <dbReference type="ARBA" id="ARBA00010528"/>
    </source>
</evidence>
<dbReference type="Pfam" id="PF00573">
    <property type="entry name" value="Ribosomal_L4"/>
    <property type="match status" value="1"/>
</dbReference>
<evidence type="ECO:0000256" key="4">
    <source>
        <dbReference type="ARBA" id="ARBA00035244"/>
    </source>
</evidence>
<dbReference type="PANTHER" id="PTHR10746">
    <property type="entry name" value="50S RIBOSOMAL PROTEIN L4"/>
    <property type="match status" value="1"/>
</dbReference>
<dbReference type="RefSeq" id="WP_076346679.1">
    <property type="nucleotide sequence ID" value="NZ_CP019082.1"/>
</dbReference>
<proteinExistence type="inferred from homology"/>
<keyword evidence="3 5" id="KW-0687">Ribonucleoprotein</keyword>
<sequence length="255" mass="28047">MLTEPLTIPVYNPAGEQVGHETIDPADFGGEINKQLLHDVVLMHLAARRVGTVNTRGRSDVAGSGKKLFRQKGTGNARAGAKRTHKRKGGGAAFARRNRDYRYSLPKQAVRSAIRMALLSKFEDKQVLILDGLSLDAPKTQQVARALKAIRRPDITETEAAEVVGETKAQAARRTLHGRTVLIGLPDNNPVLYRSARNIEGVEVAPVGEFNTYDVLKQRYLVLTREALATLKERVKTKPARRREKPALEAAGTES</sequence>
<feature type="compositionally biased region" description="Basic residues" evidence="6">
    <location>
        <begin position="80"/>
        <end position="89"/>
    </location>
</feature>
<dbReference type="GO" id="GO:0003735">
    <property type="term" value="F:structural constituent of ribosome"/>
    <property type="evidence" value="ECO:0007669"/>
    <property type="project" value="InterPro"/>
</dbReference>
<name>A0A1U7CR10_9BACT</name>
<dbReference type="InterPro" id="IPR013005">
    <property type="entry name" value="Ribosomal_uL4-like"/>
</dbReference>
<comment type="function">
    <text evidence="5">One of the primary rRNA binding proteins, this protein initially binds near the 5'-end of the 23S rRNA. It is important during the early stages of 50S assembly. It makes multiple contacts with different domains of the 23S rRNA in the assembled 50S subunit and ribosome.</text>
</comment>
<keyword evidence="5" id="KW-0694">RNA-binding</keyword>
<dbReference type="GO" id="GO:1990904">
    <property type="term" value="C:ribonucleoprotein complex"/>
    <property type="evidence" value="ECO:0007669"/>
    <property type="project" value="UniProtKB-KW"/>
</dbReference>
<keyword evidence="8" id="KW-1185">Reference proteome</keyword>
<dbReference type="GO" id="GO:0005840">
    <property type="term" value="C:ribosome"/>
    <property type="evidence" value="ECO:0007669"/>
    <property type="project" value="UniProtKB-KW"/>
</dbReference>
<dbReference type="AlphaFoldDB" id="A0A1U7CR10"/>
<dbReference type="EMBL" id="CP019082">
    <property type="protein sequence ID" value="APW61377.1"/>
    <property type="molecule type" value="Genomic_DNA"/>
</dbReference>
<keyword evidence="2 5" id="KW-0689">Ribosomal protein</keyword>
<dbReference type="InterPro" id="IPR002136">
    <property type="entry name" value="Ribosomal_uL4"/>
</dbReference>
<dbReference type="PANTHER" id="PTHR10746:SF6">
    <property type="entry name" value="LARGE RIBOSOMAL SUBUNIT PROTEIN UL4M"/>
    <property type="match status" value="1"/>
</dbReference>
<evidence type="ECO:0000313" key="7">
    <source>
        <dbReference type="EMBL" id="APW61377.1"/>
    </source>
</evidence>
<comment type="subunit">
    <text evidence="5">Part of the 50S ribosomal subunit.</text>
</comment>
<dbReference type="GO" id="GO:0006412">
    <property type="term" value="P:translation"/>
    <property type="evidence" value="ECO:0007669"/>
    <property type="project" value="UniProtKB-UniRule"/>
</dbReference>
<dbReference type="KEGG" id="pbor:BSF38_02891"/>
<gene>
    <name evidence="5 7" type="primary">rplD</name>
    <name evidence="7" type="ORF">BSF38_02891</name>
</gene>
<dbReference type="NCBIfam" id="TIGR03953">
    <property type="entry name" value="rplD_bact"/>
    <property type="match status" value="1"/>
</dbReference>
<evidence type="ECO:0000256" key="3">
    <source>
        <dbReference type="ARBA" id="ARBA00023274"/>
    </source>
</evidence>
<reference evidence="8" key="1">
    <citation type="submission" date="2016-12" db="EMBL/GenBank/DDBJ databases">
        <title>Comparative genomics of four Isosphaeraceae planctomycetes: a common pool of plasmids and glycoside hydrolase genes.</title>
        <authorList>
            <person name="Ivanova A."/>
        </authorList>
    </citation>
    <scope>NUCLEOTIDE SEQUENCE [LARGE SCALE GENOMIC DNA]</scope>
    <source>
        <strain evidence="8">PX4</strain>
    </source>
</reference>
<evidence type="ECO:0000256" key="2">
    <source>
        <dbReference type="ARBA" id="ARBA00022980"/>
    </source>
</evidence>
<dbReference type="STRING" id="1387353.BSF38_02891"/>
<feature type="region of interest" description="Disordered" evidence="6">
    <location>
        <begin position="71"/>
        <end position="93"/>
    </location>
</feature>
<dbReference type="HAMAP" id="MF_01328_B">
    <property type="entry name" value="Ribosomal_uL4_B"/>
    <property type="match status" value="1"/>
</dbReference>
<comment type="function">
    <text evidence="5">Forms part of the polypeptide exit tunnel.</text>
</comment>
<dbReference type="InterPro" id="IPR023574">
    <property type="entry name" value="Ribosomal_uL4_dom_sf"/>
</dbReference>
<dbReference type="Proteomes" id="UP000186309">
    <property type="component" value="Chromosome"/>
</dbReference>
<evidence type="ECO:0000256" key="5">
    <source>
        <dbReference type="HAMAP-Rule" id="MF_01328"/>
    </source>
</evidence>
<accession>A0A1U7CR10</accession>
<protein>
    <recommendedName>
        <fullName evidence="4 5">Large ribosomal subunit protein uL4</fullName>
    </recommendedName>
</protein>
<dbReference type="SUPFAM" id="SSF52166">
    <property type="entry name" value="Ribosomal protein L4"/>
    <property type="match status" value="1"/>
</dbReference>
<dbReference type="GO" id="GO:0019843">
    <property type="term" value="F:rRNA binding"/>
    <property type="evidence" value="ECO:0007669"/>
    <property type="project" value="UniProtKB-UniRule"/>
</dbReference>
<evidence type="ECO:0000313" key="8">
    <source>
        <dbReference type="Proteomes" id="UP000186309"/>
    </source>
</evidence>
<comment type="similarity">
    <text evidence="1 5">Belongs to the universal ribosomal protein uL4 family.</text>
</comment>
<evidence type="ECO:0000256" key="6">
    <source>
        <dbReference type="SAM" id="MobiDB-lite"/>
    </source>
</evidence>